<evidence type="ECO:0000313" key="2">
    <source>
        <dbReference type="Proteomes" id="UP000046122"/>
    </source>
</evidence>
<dbReference type="Proteomes" id="UP000046122">
    <property type="component" value="Unassembled WGS sequence"/>
</dbReference>
<dbReference type="AlphaFoldDB" id="A0A090GV49"/>
<dbReference type="EMBL" id="CCNE01000023">
    <property type="protein sequence ID" value="CDX58810.1"/>
    <property type="molecule type" value="Genomic_DNA"/>
</dbReference>
<evidence type="ECO:0000313" key="1">
    <source>
        <dbReference type="EMBL" id="CDX58810.1"/>
    </source>
</evidence>
<name>A0A090GV49_MESPL</name>
<organism evidence="1 2">
    <name type="scientific">Mesorhizobium plurifarium</name>
    <dbReference type="NCBI Taxonomy" id="69974"/>
    <lineage>
        <taxon>Bacteria</taxon>
        <taxon>Pseudomonadati</taxon>
        <taxon>Pseudomonadota</taxon>
        <taxon>Alphaproteobacteria</taxon>
        <taxon>Hyphomicrobiales</taxon>
        <taxon>Phyllobacteriaceae</taxon>
        <taxon>Mesorhizobium</taxon>
    </lineage>
</organism>
<sequence length="115" mass="12298">MKMPTAGLRIVLDGIAVKAEKTETTSARSTSLGSAETRAGLPTGEWSVANAIDIASTLWGDEATTIVAWAALTAHCEGDRPEFRFWFEVFVRLRTGTCVAGPEDATPMALRLDQG</sequence>
<proteinExistence type="predicted"/>
<gene>
    <name evidence="1" type="ORF">MPL3365_30322</name>
</gene>
<protein>
    <submittedName>
        <fullName evidence="1">Uncharacterized protein</fullName>
    </submittedName>
</protein>
<accession>A0A090GV49</accession>
<reference evidence="1 2" key="1">
    <citation type="submission" date="2014-08" db="EMBL/GenBank/DDBJ databases">
        <authorList>
            <person name="Moulin Lionel"/>
        </authorList>
    </citation>
    <scope>NUCLEOTIDE SEQUENCE [LARGE SCALE GENOMIC DNA]</scope>
</reference>